<organism evidence="2 3">
    <name type="scientific">Arenimonas soli</name>
    <dbReference type="NCBI Taxonomy" id="2269504"/>
    <lineage>
        <taxon>Bacteria</taxon>
        <taxon>Pseudomonadati</taxon>
        <taxon>Pseudomonadota</taxon>
        <taxon>Gammaproteobacteria</taxon>
        <taxon>Lysobacterales</taxon>
        <taxon>Lysobacteraceae</taxon>
        <taxon>Arenimonas</taxon>
    </lineage>
</organism>
<proteinExistence type="predicted"/>
<accession>A0ABQ1HK51</accession>
<dbReference type="Pfam" id="PF03625">
    <property type="entry name" value="DUF302"/>
    <property type="match status" value="1"/>
</dbReference>
<dbReference type="PANTHER" id="PTHR38342:SF1">
    <property type="entry name" value="SLR5037 PROTEIN"/>
    <property type="match status" value="1"/>
</dbReference>
<dbReference type="InterPro" id="IPR005180">
    <property type="entry name" value="DUF302"/>
</dbReference>
<dbReference type="RefSeq" id="WP_188663379.1">
    <property type="nucleotide sequence ID" value="NZ_BMKC01000002.1"/>
</dbReference>
<dbReference type="Proteomes" id="UP000623419">
    <property type="component" value="Unassembled WGS sequence"/>
</dbReference>
<sequence>MLYRKQTNKSVDQVFADIEKACKENGFGVLHHYDFKETLEGKGFALANECRVMEICNPGQASEVLSVDMALNMALPCRISIYQDGGKTIVGMIPPTEVLKLVSDDPRIAPAARQVEEAMEKIIESAV</sequence>
<feature type="domain" description="DUF302" evidence="1">
    <location>
        <begin position="34"/>
        <end position="94"/>
    </location>
</feature>
<dbReference type="PANTHER" id="PTHR38342">
    <property type="entry name" value="SLR5037 PROTEIN"/>
    <property type="match status" value="1"/>
</dbReference>
<reference evidence="3" key="1">
    <citation type="journal article" date="2019" name="Int. J. Syst. Evol. Microbiol.">
        <title>The Global Catalogue of Microorganisms (GCM) 10K type strain sequencing project: providing services to taxonomists for standard genome sequencing and annotation.</title>
        <authorList>
            <consortium name="The Broad Institute Genomics Platform"/>
            <consortium name="The Broad Institute Genome Sequencing Center for Infectious Disease"/>
            <person name="Wu L."/>
            <person name="Ma J."/>
        </authorList>
    </citation>
    <scope>NUCLEOTIDE SEQUENCE [LARGE SCALE GENOMIC DNA]</scope>
    <source>
        <strain evidence="3">CGMCC 1.15905</strain>
    </source>
</reference>
<evidence type="ECO:0000313" key="3">
    <source>
        <dbReference type="Proteomes" id="UP000623419"/>
    </source>
</evidence>
<dbReference type="PIRSF" id="PIRSF021774">
    <property type="entry name" value="UCP021774"/>
    <property type="match status" value="1"/>
</dbReference>
<comment type="caution">
    <text evidence="2">The sequence shown here is derived from an EMBL/GenBank/DDBJ whole genome shotgun (WGS) entry which is preliminary data.</text>
</comment>
<dbReference type="InterPro" id="IPR035923">
    <property type="entry name" value="TT1751-like_sf"/>
</dbReference>
<dbReference type="EMBL" id="BMKC01000002">
    <property type="protein sequence ID" value="GGA80154.1"/>
    <property type="molecule type" value="Genomic_DNA"/>
</dbReference>
<evidence type="ECO:0000313" key="2">
    <source>
        <dbReference type="EMBL" id="GGA80154.1"/>
    </source>
</evidence>
<gene>
    <name evidence="2" type="ORF">GCM10011521_18010</name>
</gene>
<name>A0ABQ1HK51_9GAMM</name>
<protein>
    <recommendedName>
        <fullName evidence="1">DUF302 domain-containing protein</fullName>
    </recommendedName>
</protein>
<dbReference type="Gene3D" id="3.30.310.70">
    <property type="entry name" value="TT1751-like domain"/>
    <property type="match status" value="1"/>
</dbReference>
<dbReference type="SUPFAM" id="SSF103247">
    <property type="entry name" value="TT1751-like"/>
    <property type="match status" value="1"/>
</dbReference>
<keyword evidence="3" id="KW-1185">Reference proteome</keyword>
<dbReference type="CDD" id="cd14797">
    <property type="entry name" value="DUF302"/>
    <property type="match status" value="1"/>
</dbReference>
<evidence type="ECO:0000259" key="1">
    <source>
        <dbReference type="Pfam" id="PF03625"/>
    </source>
</evidence>
<dbReference type="InterPro" id="IPR016796">
    <property type="entry name" value="UCP021774"/>
</dbReference>